<evidence type="ECO:0000313" key="2">
    <source>
        <dbReference type="Proteomes" id="UP000642748"/>
    </source>
</evidence>
<dbReference type="Proteomes" id="UP000642748">
    <property type="component" value="Unassembled WGS sequence"/>
</dbReference>
<proteinExistence type="predicted"/>
<dbReference type="EMBL" id="BONZ01000125">
    <property type="protein sequence ID" value="GIH21355.1"/>
    <property type="molecule type" value="Genomic_DNA"/>
</dbReference>
<gene>
    <name evidence="1" type="ORF">Raf01_95270</name>
</gene>
<comment type="caution">
    <text evidence="1">The sequence shown here is derived from an EMBL/GenBank/DDBJ whole genome shotgun (WGS) entry which is preliminary data.</text>
</comment>
<accession>A0A8J3VWI8</accession>
<organism evidence="1 2">
    <name type="scientific">Rugosimonospora africana</name>
    <dbReference type="NCBI Taxonomy" id="556532"/>
    <lineage>
        <taxon>Bacteria</taxon>
        <taxon>Bacillati</taxon>
        <taxon>Actinomycetota</taxon>
        <taxon>Actinomycetes</taxon>
        <taxon>Micromonosporales</taxon>
        <taxon>Micromonosporaceae</taxon>
        <taxon>Rugosimonospora</taxon>
    </lineage>
</organism>
<reference evidence="1" key="1">
    <citation type="submission" date="2021-01" db="EMBL/GenBank/DDBJ databases">
        <title>Whole genome shotgun sequence of Rugosimonospora africana NBRC 104875.</title>
        <authorList>
            <person name="Komaki H."/>
            <person name="Tamura T."/>
        </authorList>
    </citation>
    <scope>NUCLEOTIDE SEQUENCE</scope>
    <source>
        <strain evidence="1">NBRC 104875</strain>
    </source>
</reference>
<keyword evidence="2" id="KW-1185">Reference proteome</keyword>
<name>A0A8J3VWI8_9ACTN</name>
<dbReference type="RefSeq" id="WP_203924738.1">
    <property type="nucleotide sequence ID" value="NZ_BONZ01000125.1"/>
</dbReference>
<dbReference type="AlphaFoldDB" id="A0A8J3VWI8"/>
<sequence>MADEWLNHSEVLVLDPLENSPLPLWELRWHQATTLQELADILAPGLISLAARGLVEVRRFHNWPAQWDQGVPLIGDDLARESTHAEVWSDEAAHAVLAAHITKAGRRLL</sequence>
<evidence type="ECO:0000313" key="1">
    <source>
        <dbReference type="EMBL" id="GIH21355.1"/>
    </source>
</evidence>
<protein>
    <submittedName>
        <fullName evidence="1">Uncharacterized protein</fullName>
    </submittedName>
</protein>